<evidence type="ECO:0000313" key="2">
    <source>
        <dbReference type="Proteomes" id="UP000322234"/>
    </source>
</evidence>
<gene>
    <name evidence="1" type="ORF">E5288_WYG014273</name>
</gene>
<dbReference type="AlphaFoldDB" id="A0A6B0R9K3"/>
<sequence length="215" mass="23606">MESNRLLIESTQDQRSQNLAGVFGSSISCRESRVWREIMCAPLSKETREPAVRISSRASSVPAGLGHTPFRTLWPFRVPMAPSESFQSLSLSALTGRKLLFVRLHPPELQTLSGDEVDPGRVKLASLLAKVSRGPQHPYSPALMDSLPGFTPYLAGHLFLTSSQGLSVQLSPPSCHEVEILAPVKRGPQHLWEYLSSKYPRQEDKGVSGEPIAGH</sequence>
<proteinExistence type="predicted"/>
<dbReference type="Proteomes" id="UP000322234">
    <property type="component" value="Unassembled WGS sequence"/>
</dbReference>
<accession>A0A6B0R9K3</accession>
<dbReference type="PROSITE" id="PS51257">
    <property type="entry name" value="PROKAR_LIPOPROTEIN"/>
    <property type="match status" value="1"/>
</dbReference>
<comment type="caution">
    <text evidence="1">The sequence shown here is derived from an EMBL/GenBank/DDBJ whole genome shotgun (WGS) entry which is preliminary data.</text>
</comment>
<protein>
    <submittedName>
        <fullName evidence="1">Uncharacterized protein</fullName>
    </submittedName>
</protein>
<name>A0A6B0R9K3_9CETA</name>
<dbReference type="EMBL" id="VBQZ03000020">
    <property type="protein sequence ID" value="MXQ84153.1"/>
    <property type="molecule type" value="Genomic_DNA"/>
</dbReference>
<organism evidence="1 2">
    <name type="scientific">Bos mutus</name>
    <name type="common">wild yak</name>
    <dbReference type="NCBI Taxonomy" id="72004"/>
    <lineage>
        <taxon>Eukaryota</taxon>
        <taxon>Metazoa</taxon>
        <taxon>Chordata</taxon>
        <taxon>Craniata</taxon>
        <taxon>Vertebrata</taxon>
        <taxon>Euteleostomi</taxon>
        <taxon>Mammalia</taxon>
        <taxon>Eutheria</taxon>
        <taxon>Laurasiatheria</taxon>
        <taxon>Artiodactyla</taxon>
        <taxon>Ruminantia</taxon>
        <taxon>Pecora</taxon>
        <taxon>Bovidae</taxon>
        <taxon>Bovinae</taxon>
        <taxon>Bos</taxon>
    </lineage>
</organism>
<evidence type="ECO:0000313" key="1">
    <source>
        <dbReference type="EMBL" id="MXQ84153.1"/>
    </source>
</evidence>
<keyword evidence="2" id="KW-1185">Reference proteome</keyword>
<reference evidence="1" key="1">
    <citation type="submission" date="2019-10" db="EMBL/GenBank/DDBJ databases">
        <title>The sequence and de novo assembly of the wild yak genome.</title>
        <authorList>
            <person name="Liu Y."/>
        </authorList>
    </citation>
    <scope>NUCLEOTIDE SEQUENCE [LARGE SCALE GENOMIC DNA]</scope>
    <source>
        <strain evidence="1">WY2019</strain>
    </source>
</reference>